<name>A0A8T1V318_9STRA</name>
<evidence type="ECO:0000313" key="2">
    <source>
        <dbReference type="EMBL" id="KAG6974442.1"/>
    </source>
</evidence>
<dbReference type="AlphaFoldDB" id="A0A8T1V318"/>
<accession>A0A8T1V318</accession>
<dbReference type="Proteomes" id="UP000688947">
    <property type="component" value="Unassembled WGS sequence"/>
</dbReference>
<evidence type="ECO:0000256" key="1">
    <source>
        <dbReference type="SAM" id="MobiDB-lite"/>
    </source>
</evidence>
<comment type="caution">
    <text evidence="2">The sequence shown here is derived from an EMBL/GenBank/DDBJ whole genome shotgun (WGS) entry which is preliminary data.</text>
</comment>
<dbReference type="EMBL" id="JAENGZ010000006">
    <property type="protein sequence ID" value="KAG6974442.1"/>
    <property type="molecule type" value="Genomic_DNA"/>
</dbReference>
<organism evidence="2 3">
    <name type="scientific">Phytophthora cactorum</name>
    <dbReference type="NCBI Taxonomy" id="29920"/>
    <lineage>
        <taxon>Eukaryota</taxon>
        <taxon>Sar</taxon>
        <taxon>Stramenopiles</taxon>
        <taxon>Oomycota</taxon>
        <taxon>Peronosporomycetes</taxon>
        <taxon>Peronosporales</taxon>
        <taxon>Peronosporaceae</taxon>
        <taxon>Phytophthora</taxon>
    </lineage>
</organism>
<protein>
    <submittedName>
        <fullName evidence="2">Uncharacterized protein</fullName>
    </submittedName>
</protein>
<feature type="region of interest" description="Disordered" evidence="1">
    <location>
        <begin position="1"/>
        <end position="20"/>
    </location>
</feature>
<gene>
    <name evidence="2" type="ORF">JG687_00000303</name>
</gene>
<feature type="compositionally biased region" description="Polar residues" evidence="1">
    <location>
        <begin position="1"/>
        <end position="11"/>
    </location>
</feature>
<evidence type="ECO:0000313" key="3">
    <source>
        <dbReference type="Proteomes" id="UP000688947"/>
    </source>
</evidence>
<sequence length="49" mass="5133">MPLNSDYSHPSSHYPRDSRQSSSALLGAITAVACTTTKKNVAAGVNTIL</sequence>
<proteinExistence type="predicted"/>
<reference evidence="2" key="1">
    <citation type="submission" date="2021-01" db="EMBL/GenBank/DDBJ databases">
        <title>Phytophthora aleatoria, a newly-described species from Pinus radiata is distinct from Phytophthora cactorum isolates based on comparative genomics.</title>
        <authorList>
            <person name="Mcdougal R."/>
            <person name="Panda P."/>
            <person name="Williams N."/>
            <person name="Studholme D.J."/>
        </authorList>
    </citation>
    <scope>NUCLEOTIDE SEQUENCE</scope>
    <source>
        <strain evidence="2">NZFS 3830</strain>
    </source>
</reference>